<sequence length="21" mass="2380">MRLRCTLTYASTMPMTIESSS</sequence>
<proteinExistence type="predicted"/>
<reference evidence="1" key="2">
    <citation type="journal article" date="2015" name="Fish Shellfish Immunol.">
        <title>Early steps in the European eel (Anguilla anguilla)-Vibrio vulnificus interaction in the gills: Role of the RtxA13 toxin.</title>
        <authorList>
            <person name="Callol A."/>
            <person name="Pajuelo D."/>
            <person name="Ebbesson L."/>
            <person name="Teles M."/>
            <person name="MacKenzie S."/>
            <person name="Amaro C."/>
        </authorList>
    </citation>
    <scope>NUCLEOTIDE SEQUENCE</scope>
</reference>
<dbReference type="AlphaFoldDB" id="A0A0E9T728"/>
<organism evidence="1">
    <name type="scientific">Anguilla anguilla</name>
    <name type="common">European freshwater eel</name>
    <name type="synonym">Muraena anguilla</name>
    <dbReference type="NCBI Taxonomy" id="7936"/>
    <lineage>
        <taxon>Eukaryota</taxon>
        <taxon>Metazoa</taxon>
        <taxon>Chordata</taxon>
        <taxon>Craniata</taxon>
        <taxon>Vertebrata</taxon>
        <taxon>Euteleostomi</taxon>
        <taxon>Actinopterygii</taxon>
        <taxon>Neopterygii</taxon>
        <taxon>Teleostei</taxon>
        <taxon>Anguilliformes</taxon>
        <taxon>Anguillidae</taxon>
        <taxon>Anguilla</taxon>
    </lineage>
</organism>
<reference evidence="1" key="1">
    <citation type="submission" date="2014-11" db="EMBL/GenBank/DDBJ databases">
        <authorList>
            <person name="Amaro Gonzalez C."/>
        </authorList>
    </citation>
    <scope>NUCLEOTIDE SEQUENCE</scope>
</reference>
<protein>
    <submittedName>
        <fullName evidence="1">Uncharacterized protein</fullName>
    </submittedName>
</protein>
<name>A0A0E9T728_ANGAN</name>
<accession>A0A0E9T728</accession>
<dbReference type="EMBL" id="GBXM01059365">
    <property type="protein sequence ID" value="JAH49212.1"/>
    <property type="molecule type" value="Transcribed_RNA"/>
</dbReference>
<evidence type="ECO:0000313" key="1">
    <source>
        <dbReference type="EMBL" id="JAH49212.1"/>
    </source>
</evidence>